<keyword evidence="1" id="KW-0175">Coiled coil</keyword>
<evidence type="ECO:0000313" key="3">
    <source>
        <dbReference type="EMBL" id="OLP82364.1"/>
    </source>
</evidence>
<feature type="compositionally biased region" description="Basic and acidic residues" evidence="2">
    <location>
        <begin position="964"/>
        <end position="986"/>
    </location>
</feature>
<evidence type="ECO:0000256" key="1">
    <source>
        <dbReference type="SAM" id="Coils"/>
    </source>
</evidence>
<dbReference type="PANTHER" id="PTHR47027">
    <property type="entry name" value="REVERSE TRANSCRIPTASE DOMAIN-CONTAINING PROTEIN"/>
    <property type="match status" value="1"/>
</dbReference>
<sequence length="2754" mass="301480">MGRGQRGGGGGQWSGDGKSWHYWAGAFSPPWRRESTNQPQPRKHGQAAFPSYSGINLPAAPSQPRVRQEEEGGLNSVQSALNAARKAESRVAKLHAAHETANLQWTEYEKQAKASFQKERKRYLQDLEKIERDALEAEEAQAAARLRVREVVLGERRAIAAARTGPASEEQVSAIFEEWASEEGQDMDGVLQRALHSAVSSAAPLRSPLRATTAAPRSPARRSSVSATPGSAVPAQVDPYTVPLGAAASTHGPTPGGGAVGVGEPPGLSPGPMTRHPGQRDASVPRVPTSEAPPRPAIKEDTKHKPALNVHASLADKLQGRREAMKKAEAARQAMISREAEECGDAEQIVQEERRLASIQRIHDDDMSEDDLSPEGVMAANASLQAVLGQQMLGNDCCSWQCQSLLALSRRIASRLGMVWVLRCRREGLFGAAGPPVHAVAYAVGCAQVDAEDRCLEGEELWEYSRCQSLGRSQLTSIMGMSLLPLQFEEASDYRSDDSEGASAADEDSLSPPRPWAGPSPGDPADVIANFLSVEVAAAPRMCKQPDCADVRAARHEDRPAGGLAAMLRGANGRWDPVMPVDVDAYAGHLFGSSDTWHNPWANIMVLVFSPDRVPDVLNLPVHIPATTAELLEAVEECRDEEHARWFPTVRFADPQPARHFVAAVAFPEWTAKVFVLIDSRLVNAGLFCVAIDRTAHRESILAHAGFKMNDDVDVYCQNLGWALEPWQVADLATGDLLSLVPRRRGAPQRFQLMRMLHSIDFWDAQADLPRPPGDHVLLMTEGVLQVFQVFPARRAQIQKDIAALLGSEADRLTLRMPSPKPKDVCRLGYFIHTVTVATERLCRLPVPPARIAPKPYILAFDCRPILQAFRWRLCASQQVRCADLTGEFQDAMPVGWTVDFLGAPIVRIDGDDFLCIEHGLLVTVVPCRVRSSAPNHSSSSGSSVSTSQAEVPSEDASEAPDGEADRERSRSPRREVSPRRSDGEPGRVGQADGLRRTAAVGIGAVLPFAGGAIGRRLLTWMYMCRAGFMHVAPWLWSSWRLTPVIASWFRANGVPQFCRDAVRLLRSSAGRPRLNLAQRISRGLARPRGWQIWAPIPDAGPDVRIEEGAQPSDTDEAEAAGSPSLTICVLTPEFEPEVVRARLTAGATQDDVLWALRRRRMDFRGRVFPMVVLPTCQAAQGWLIALAVPSWAIVDTFAYFDLRAVDGRLFAECVPSTIDRLRILRFAGLDEDGEWDVFAGDAPNPLEGLQEVAVLTGTLLTVLPRHSHRSQVPTVFEVLDGPAHWEVHPDIPHGQGRNVCAVLDQGHRRISRVGVQSTLTEIFESLSLRADSARICHAHPLARDVTIKGFACQEVLAVIQPDDAGTENVFVGPACIFDCRGLLQGWLLWPFTGIGPCCADVRDLLEMFMPPSWELYIEGASRVQNGCWPAVDGQIFWASFIPADIGYEPVAEMQEDGDQPDDSSERSADASPAPAGVLEGTARRPYAVSSPPGETRCVATFVLTRSRAWPDVLLEHFANDMSLVNSDMCESGHANTGLVCALWWASVVALQLPVCGPIIFRADNVAALRGVQGCDAMTEAPVCVAARAFHFSVGTRPSQQVSYVHVHGHQGDPANELADAVANLGAQGEMSSSPCRLETEFWLRDNALAARWLPHVMLSLAHPSQLPPLRQDVFTWNMQQPEARLSAAQIMRPFTRFVTYNAVSLLDPGETATGRLEVSVAGLQETRPPAFGGGLSQPGFAELPLVAADGFSLSMVIVGSDCQSWVPATFAQHMEGPGGTLLQKLNNELQRSDYVGIPIGWSQWSVKSWVEPEVTSGHAAPDHFASVVECHFAWAGGSRRLPPVRIDPAALLDAGNHAKVEGILQAAPPVSWDTNVSDHASILAEYLYSSLAEAFPLKARRMRLSFLSAETSTLRAHAAALRHALRGRLEALRLARLRCAFLVWRSPDGCYDRLFQGRWLQQLCHVIAALSDRISVVGKRLRRFCRADKRRHVDGLADQLGQAPQGEVHIVLKRLLRPKKFRRRGPAPLPKLKTTDGSMCTTQEQVVETWRKHFSDLEGGVQVSAQELVEFGLDSQRQTGAIERLQASDVPDLVKLAATFRDVNPQKACGPDMIPPSLCRGFASQMSVLFYPVLLKTLAYISAPALLIGGRKGLSYTMGFFCARSFLDFTRRKQIPAAILFSDISAAYYSVVRELLTGGKLQGASLEELAASLSLSNEDLQFMQSVLAEEPVLAGAGSQDLLAALTRELHSGTWFLMQQDDQLVRTRRGTRPGSSLADVLYALLFIQVLRRRGNFSDLGLRPIVPWSGARDLAPFDGRVAGTTSVEVQDLIYADDLATCIIAATAGALPQAIQDVASQSFDTLAGHGLRSNIGPKKTAALMSVVGAGSREVRRAVFTEGRGRVPVLRERGPGVWLDIVSQYRHLGSVIAHDGSLVPEIKAKLQAARTCFHEGKAKVFCAPCVALERRVRLFRVHVLSTLFAGAGAWPLLCKTSWRLLETGLYNMIRQLLRLKPEQDQRWTHQQMLAAVGLPSLEGFLALERLRFLAQLSRGGPDAAFALLQQSPRAQGAFKEAEQWLLQAVGATGAPGTFSDKWPAWEALFAQVGRWKGLLKRAESWHIGSIQAKARFQRFVRDHWERLPSPVVEVPDATLGRLMLRVSMDIDRNPEGVPGTTLREESGLRHCPLSTGLLDLRSGIAVSLSFGFSAQLCGELAEWLDKQDFAKMFLIWFLAWYYTVSPPRLPAQLFEDPTRIK</sequence>
<dbReference type="EMBL" id="LSRX01001200">
    <property type="protein sequence ID" value="OLP82364.1"/>
    <property type="molecule type" value="Genomic_DNA"/>
</dbReference>
<feature type="compositionally biased region" description="Gly residues" evidence="2">
    <location>
        <begin position="1"/>
        <end position="14"/>
    </location>
</feature>
<protein>
    <submittedName>
        <fullName evidence="3">Uncharacterized protein</fullName>
    </submittedName>
</protein>
<feature type="region of interest" description="Disordered" evidence="2">
    <location>
        <begin position="935"/>
        <end position="993"/>
    </location>
</feature>
<feature type="region of interest" description="Disordered" evidence="2">
    <location>
        <begin position="1"/>
        <end position="87"/>
    </location>
</feature>
<keyword evidence="4" id="KW-1185">Reference proteome</keyword>
<organism evidence="3 4">
    <name type="scientific">Symbiodinium microadriaticum</name>
    <name type="common">Dinoflagellate</name>
    <name type="synonym">Zooxanthella microadriatica</name>
    <dbReference type="NCBI Taxonomy" id="2951"/>
    <lineage>
        <taxon>Eukaryota</taxon>
        <taxon>Sar</taxon>
        <taxon>Alveolata</taxon>
        <taxon>Dinophyceae</taxon>
        <taxon>Suessiales</taxon>
        <taxon>Symbiodiniaceae</taxon>
        <taxon>Symbiodinium</taxon>
    </lineage>
</organism>
<dbReference type="PANTHER" id="PTHR47027:SF20">
    <property type="entry name" value="REVERSE TRANSCRIPTASE-LIKE PROTEIN WITH RNA-DIRECTED DNA POLYMERASE DOMAIN"/>
    <property type="match status" value="1"/>
</dbReference>
<feature type="region of interest" description="Disordered" evidence="2">
    <location>
        <begin position="1103"/>
        <end position="1122"/>
    </location>
</feature>
<feature type="region of interest" description="Disordered" evidence="2">
    <location>
        <begin position="1454"/>
        <end position="1478"/>
    </location>
</feature>
<gene>
    <name evidence="3" type="ORF">AK812_SmicGene36991</name>
</gene>
<feature type="compositionally biased region" description="Acidic residues" evidence="2">
    <location>
        <begin position="1454"/>
        <end position="1463"/>
    </location>
</feature>
<proteinExistence type="predicted"/>
<accession>A0A1Q9CHF2</accession>
<comment type="caution">
    <text evidence="3">The sequence shown here is derived from an EMBL/GenBank/DDBJ whole genome shotgun (WGS) entry which is preliminary data.</text>
</comment>
<dbReference type="Proteomes" id="UP000186817">
    <property type="component" value="Unassembled WGS sequence"/>
</dbReference>
<dbReference type="OrthoDB" id="448317at2759"/>
<feature type="compositionally biased region" description="Acidic residues" evidence="2">
    <location>
        <begin position="953"/>
        <end position="963"/>
    </location>
</feature>
<name>A0A1Q9CHF2_SYMMI</name>
<evidence type="ECO:0000313" key="4">
    <source>
        <dbReference type="Proteomes" id="UP000186817"/>
    </source>
</evidence>
<dbReference type="SUPFAM" id="SSF53098">
    <property type="entry name" value="Ribonuclease H-like"/>
    <property type="match status" value="1"/>
</dbReference>
<feature type="region of interest" description="Disordered" evidence="2">
    <location>
        <begin position="495"/>
        <end position="522"/>
    </location>
</feature>
<evidence type="ECO:0000256" key="2">
    <source>
        <dbReference type="SAM" id="MobiDB-lite"/>
    </source>
</evidence>
<feature type="compositionally biased region" description="Pro residues" evidence="2">
    <location>
        <begin position="512"/>
        <end position="522"/>
    </location>
</feature>
<feature type="compositionally biased region" description="Low complexity" evidence="2">
    <location>
        <begin position="210"/>
        <end position="229"/>
    </location>
</feature>
<feature type="compositionally biased region" description="Low complexity" evidence="2">
    <location>
        <begin position="935"/>
        <end position="948"/>
    </location>
</feature>
<feature type="region of interest" description="Disordered" evidence="2">
    <location>
        <begin position="200"/>
        <end position="308"/>
    </location>
</feature>
<reference evidence="3 4" key="1">
    <citation type="submission" date="2016-02" db="EMBL/GenBank/DDBJ databases">
        <title>Genome analysis of coral dinoflagellate symbionts highlights evolutionary adaptations to a symbiotic lifestyle.</title>
        <authorList>
            <person name="Aranda M."/>
            <person name="Li Y."/>
            <person name="Liew Y.J."/>
            <person name="Baumgarten S."/>
            <person name="Simakov O."/>
            <person name="Wilson M."/>
            <person name="Piel J."/>
            <person name="Ashoor H."/>
            <person name="Bougouffa S."/>
            <person name="Bajic V.B."/>
            <person name="Ryu T."/>
            <person name="Ravasi T."/>
            <person name="Bayer T."/>
            <person name="Micklem G."/>
            <person name="Kim H."/>
            <person name="Bhak J."/>
            <person name="Lajeunesse T.C."/>
            <person name="Voolstra C.R."/>
        </authorList>
    </citation>
    <scope>NUCLEOTIDE SEQUENCE [LARGE SCALE GENOMIC DNA]</scope>
    <source>
        <strain evidence="3 4">CCMP2467</strain>
    </source>
</reference>
<dbReference type="InterPro" id="IPR012337">
    <property type="entry name" value="RNaseH-like_sf"/>
</dbReference>
<feature type="coiled-coil region" evidence="1">
    <location>
        <begin position="113"/>
        <end position="147"/>
    </location>
</feature>